<keyword evidence="3" id="KW-1185">Reference proteome</keyword>
<feature type="non-terminal residue" evidence="2">
    <location>
        <position position="92"/>
    </location>
</feature>
<protein>
    <submittedName>
        <fullName evidence="2">Uncharacterized protein</fullName>
    </submittedName>
</protein>
<proteinExistence type="predicted"/>
<dbReference type="AlphaFoldDB" id="A0A392MGY5"/>
<dbReference type="EMBL" id="LXQA010010114">
    <property type="protein sequence ID" value="MCH86309.1"/>
    <property type="molecule type" value="Genomic_DNA"/>
</dbReference>
<feature type="compositionally biased region" description="Polar residues" evidence="1">
    <location>
        <begin position="7"/>
        <end position="17"/>
    </location>
</feature>
<sequence>MERKNSKVSITRGSKTQNGKKKMESSSSRSTRSRKSKEVKVEVVVLSSDTSESDDIDEDYAEFLKTYAPQESYPYASSTDEEDGTKMPVETK</sequence>
<name>A0A392MGY5_9FABA</name>
<evidence type="ECO:0000256" key="1">
    <source>
        <dbReference type="SAM" id="MobiDB-lite"/>
    </source>
</evidence>
<reference evidence="2 3" key="1">
    <citation type="journal article" date="2018" name="Front. Plant Sci.">
        <title>Red Clover (Trifolium pratense) and Zigzag Clover (T. medium) - A Picture of Genomic Similarities and Differences.</title>
        <authorList>
            <person name="Dluhosova J."/>
            <person name="Istvanek J."/>
            <person name="Nedelnik J."/>
            <person name="Repkova J."/>
        </authorList>
    </citation>
    <scope>NUCLEOTIDE SEQUENCE [LARGE SCALE GENOMIC DNA]</scope>
    <source>
        <strain evidence="3">cv. 10/8</strain>
        <tissue evidence="2">Leaf</tissue>
    </source>
</reference>
<accession>A0A392MGY5</accession>
<evidence type="ECO:0000313" key="3">
    <source>
        <dbReference type="Proteomes" id="UP000265520"/>
    </source>
</evidence>
<comment type="caution">
    <text evidence="2">The sequence shown here is derived from an EMBL/GenBank/DDBJ whole genome shotgun (WGS) entry which is preliminary data.</text>
</comment>
<dbReference type="Proteomes" id="UP000265520">
    <property type="component" value="Unassembled WGS sequence"/>
</dbReference>
<feature type="region of interest" description="Disordered" evidence="1">
    <location>
        <begin position="1"/>
        <end position="41"/>
    </location>
</feature>
<evidence type="ECO:0000313" key="2">
    <source>
        <dbReference type="EMBL" id="MCH86309.1"/>
    </source>
</evidence>
<feature type="region of interest" description="Disordered" evidence="1">
    <location>
        <begin position="65"/>
        <end position="92"/>
    </location>
</feature>
<organism evidence="2 3">
    <name type="scientific">Trifolium medium</name>
    <dbReference type="NCBI Taxonomy" id="97028"/>
    <lineage>
        <taxon>Eukaryota</taxon>
        <taxon>Viridiplantae</taxon>
        <taxon>Streptophyta</taxon>
        <taxon>Embryophyta</taxon>
        <taxon>Tracheophyta</taxon>
        <taxon>Spermatophyta</taxon>
        <taxon>Magnoliopsida</taxon>
        <taxon>eudicotyledons</taxon>
        <taxon>Gunneridae</taxon>
        <taxon>Pentapetalae</taxon>
        <taxon>rosids</taxon>
        <taxon>fabids</taxon>
        <taxon>Fabales</taxon>
        <taxon>Fabaceae</taxon>
        <taxon>Papilionoideae</taxon>
        <taxon>50 kb inversion clade</taxon>
        <taxon>NPAAA clade</taxon>
        <taxon>Hologalegina</taxon>
        <taxon>IRL clade</taxon>
        <taxon>Trifolieae</taxon>
        <taxon>Trifolium</taxon>
    </lineage>
</organism>
<gene>
    <name evidence="2" type="ORF">A2U01_0007164</name>
</gene>